<keyword evidence="1" id="KW-0812">Transmembrane</keyword>
<keyword evidence="1" id="KW-0472">Membrane</keyword>
<evidence type="ECO:0000313" key="3">
    <source>
        <dbReference type="Proteomes" id="UP001442841"/>
    </source>
</evidence>
<sequence>MKSQRYEGPFVTMIGEEDLLQPTPRRIGWLLMGLVLALVFGFAVGLAWPRKRRSSLAPRQR</sequence>
<name>A0ABZ3FVD6_9ACTN</name>
<keyword evidence="1" id="KW-1133">Transmembrane helix</keyword>
<protein>
    <submittedName>
        <fullName evidence="2">Uncharacterized protein</fullName>
    </submittedName>
</protein>
<evidence type="ECO:0000256" key="1">
    <source>
        <dbReference type="SAM" id="Phobius"/>
    </source>
</evidence>
<dbReference type="RefSeq" id="WP_425310795.1">
    <property type="nucleotide sequence ID" value="NZ_CP154795.1"/>
</dbReference>
<dbReference type="EMBL" id="CP154795">
    <property type="protein sequence ID" value="XAN09342.1"/>
    <property type="molecule type" value="Genomic_DNA"/>
</dbReference>
<feature type="transmembrane region" description="Helical" evidence="1">
    <location>
        <begin position="27"/>
        <end position="49"/>
    </location>
</feature>
<evidence type="ECO:0000313" key="2">
    <source>
        <dbReference type="EMBL" id="XAN09342.1"/>
    </source>
</evidence>
<gene>
    <name evidence="2" type="ORF">AADG42_19125</name>
</gene>
<organism evidence="2 3">
    <name type="scientific">Ammonicoccus fulvus</name>
    <dbReference type="NCBI Taxonomy" id="3138240"/>
    <lineage>
        <taxon>Bacteria</taxon>
        <taxon>Bacillati</taxon>
        <taxon>Actinomycetota</taxon>
        <taxon>Actinomycetes</taxon>
        <taxon>Propionibacteriales</taxon>
        <taxon>Propionibacteriaceae</taxon>
        <taxon>Ammonicoccus</taxon>
    </lineage>
</organism>
<reference evidence="2 3" key="1">
    <citation type="submission" date="2024-04" db="EMBL/GenBank/DDBJ databases">
        <title>Isolation of an actinomycete strain from pig manure.</title>
        <authorList>
            <person name="Gong T."/>
            <person name="Yu Z."/>
            <person name="An M."/>
            <person name="Wei C."/>
            <person name="Yang W."/>
            <person name="Liu L."/>
        </authorList>
    </citation>
    <scope>NUCLEOTIDE SEQUENCE [LARGE SCALE GENOMIC DNA]</scope>
    <source>
        <strain evidence="2 3">ZF39</strain>
    </source>
</reference>
<dbReference type="Proteomes" id="UP001442841">
    <property type="component" value="Chromosome"/>
</dbReference>
<keyword evidence="3" id="KW-1185">Reference proteome</keyword>
<accession>A0ABZ3FVD6</accession>
<proteinExistence type="predicted"/>